<feature type="domain" description="BFD-like [2Fe-2S]-binding" evidence="9">
    <location>
        <begin position="2"/>
        <end position="53"/>
    </location>
</feature>
<dbReference type="InterPro" id="IPR041854">
    <property type="entry name" value="BFD-like_2Fe2S-bd_dom_sf"/>
</dbReference>
<keyword evidence="4" id="KW-0249">Electron transport</keyword>
<name>A0ABT0DP99_9HYPH</name>
<keyword evidence="5" id="KW-0408">Iron</keyword>
<evidence type="ECO:0000256" key="4">
    <source>
        <dbReference type="ARBA" id="ARBA00022982"/>
    </source>
</evidence>
<comment type="caution">
    <text evidence="10">The sequence shown here is derived from an EMBL/GenBank/DDBJ whole genome shotgun (WGS) entry which is preliminary data.</text>
</comment>
<dbReference type="InterPro" id="IPR007419">
    <property type="entry name" value="BFD-like_2Fe2S-bd_dom"/>
</dbReference>
<reference evidence="11" key="1">
    <citation type="submission" date="2023-07" db="EMBL/GenBank/DDBJ databases">
        <title>Ancylobacter moscoviensis sp. nov., facultatively methylotrophic bacteria from activated sludge and the reclassification of Starkeya novella (Starkey 1934) Kelly et al. 2000 as Ancylobacter novellus comb. nov., Starkeya koreensis Im et al. 2006 as Ancylobacter koreensis comb.nov., Angulomicrobium tetraedrale Vasil'eva et al. 1986 as Ancylobacter tetraedralis comb. nov., Angulomicrobium amanitiforme Fritz et al. 2004 as Ancylobacter amanitiformis comb. nov. and Methylorhabdus multivorans Doronina et al. 1996 as Ancylobacter multivorans comb. nov. and emended description of the genus Ancylobacter.</title>
        <authorList>
            <person name="Doronina N."/>
            <person name="Chemodurova A."/>
            <person name="Grouzdev D."/>
            <person name="Koziaeva V."/>
            <person name="Shi W."/>
            <person name="Wu L."/>
            <person name="Kaparullina E."/>
        </authorList>
    </citation>
    <scope>NUCLEOTIDE SEQUENCE [LARGE SCALE GENOMIC DNA]</scope>
    <source>
        <strain evidence="11">Jip08</strain>
    </source>
</reference>
<dbReference type="PANTHER" id="PTHR37424:SF1">
    <property type="entry name" value="BACTERIOFERRITIN-ASSOCIATED FERREDOXIN"/>
    <property type="match status" value="1"/>
</dbReference>
<dbReference type="PANTHER" id="PTHR37424">
    <property type="entry name" value="BACTERIOFERRITIN-ASSOCIATED FERREDOXIN"/>
    <property type="match status" value="1"/>
</dbReference>
<accession>A0ABT0DP99</accession>
<evidence type="ECO:0000256" key="3">
    <source>
        <dbReference type="ARBA" id="ARBA00022723"/>
    </source>
</evidence>
<keyword evidence="11" id="KW-1185">Reference proteome</keyword>
<proteinExistence type="inferred from homology"/>
<dbReference type="InterPro" id="IPR052371">
    <property type="entry name" value="BFD-associated_ferredoxin"/>
</dbReference>
<keyword evidence="3" id="KW-0479">Metal-binding</keyword>
<evidence type="ECO:0000256" key="1">
    <source>
        <dbReference type="ARBA" id="ARBA00022448"/>
    </source>
</evidence>
<dbReference type="RefSeq" id="WP_247201619.1">
    <property type="nucleotide sequence ID" value="NZ_JALKCG010000005.1"/>
</dbReference>
<protein>
    <recommendedName>
        <fullName evidence="7">Bacterioferritin-associated ferredoxin</fullName>
    </recommendedName>
</protein>
<comment type="similarity">
    <text evidence="8">Belongs to the Bfd family.</text>
</comment>
<evidence type="ECO:0000256" key="2">
    <source>
        <dbReference type="ARBA" id="ARBA00022714"/>
    </source>
</evidence>
<sequence>MIVCSCNVLSDRQIRDAMTETQAPVRSVGQVYRCLGCSAQCGRCARTIRKLIDDVNAACGTCARDCPVANHSHAGNSHAGHSHAGHSHVGHTHPAQVDFAVAAE</sequence>
<dbReference type="Proteomes" id="UP001202867">
    <property type="component" value="Unassembled WGS sequence"/>
</dbReference>
<gene>
    <name evidence="10" type="ORF">MWN33_13835</name>
</gene>
<dbReference type="Pfam" id="PF04324">
    <property type="entry name" value="Fer2_BFD"/>
    <property type="match status" value="1"/>
</dbReference>
<evidence type="ECO:0000256" key="5">
    <source>
        <dbReference type="ARBA" id="ARBA00023004"/>
    </source>
</evidence>
<keyword evidence="1" id="KW-0813">Transport</keyword>
<evidence type="ECO:0000259" key="9">
    <source>
        <dbReference type="Pfam" id="PF04324"/>
    </source>
</evidence>
<evidence type="ECO:0000256" key="6">
    <source>
        <dbReference type="ARBA" id="ARBA00023014"/>
    </source>
</evidence>
<evidence type="ECO:0000256" key="7">
    <source>
        <dbReference type="ARBA" id="ARBA00039386"/>
    </source>
</evidence>
<keyword evidence="2" id="KW-0001">2Fe-2S</keyword>
<dbReference type="Gene3D" id="1.10.10.1100">
    <property type="entry name" value="BFD-like [2Fe-2S]-binding domain"/>
    <property type="match status" value="1"/>
</dbReference>
<organism evidence="10 11">
    <name type="scientific">Ancylobacter koreensis</name>
    <dbReference type="NCBI Taxonomy" id="266121"/>
    <lineage>
        <taxon>Bacteria</taxon>
        <taxon>Pseudomonadati</taxon>
        <taxon>Pseudomonadota</taxon>
        <taxon>Alphaproteobacteria</taxon>
        <taxon>Hyphomicrobiales</taxon>
        <taxon>Xanthobacteraceae</taxon>
        <taxon>Ancylobacter</taxon>
    </lineage>
</organism>
<keyword evidence="6" id="KW-0411">Iron-sulfur</keyword>
<evidence type="ECO:0000256" key="8">
    <source>
        <dbReference type="ARBA" id="ARBA00046332"/>
    </source>
</evidence>
<evidence type="ECO:0000313" key="11">
    <source>
        <dbReference type="Proteomes" id="UP001202867"/>
    </source>
</evidence>
<dbReference type="EMBL" id="JALKCG010000005">
    <property type="protein sequence ID" value="MCK0209112.1"/>
    <property type="molecule type" value="Genomic_DNA"/>
</dbReference>
<evidence type="ECO:0000313" key="10">
    <source>
        <dbReference type="EMBL" id="MCK0209112.1"/>
    </source>
</evidence>